<comment type="caution">
    <text evidence="2">The sequence shown here is derived from an EMBL/GenBank/DDBJ whole genome shotgun (WGS) entry which is preliminary data.</text>
</comment>
<evidence type="ECO:0000313" key="3">
    <source>
        <dbReference type="Proteomes" id="UP000255286"/>
    </source>
</evidence>
<protein>
    <recommendedName>
        <fullName evidence="4">Superinfection immunity protein</fullName>
    </recommendedName>
</protein>
<dbReference type="EMBL" id="UIGT01000001">
    <property type="protein sequence ID" value="SUX79828.1"/>
    <property type="molecule type" value="Genomic_DNA"/>
</dbReference>
<dbReference type="AlphaFoldDB" id="A0A9Q7ZQ01"/>
<organism evidence="2 3">
    <name type="scientific">Citrobacter youngae</name>
    <dbReference type="NCBI Taxonomy" id="133448"/>
    <lineage>
        <taxon>Bacteria</taxon>
        <taxon>Pseudomonadati</taxon>
        <taxon>Pseudomonadota</taxon>
        <taxon>Gammaproteobacteria</taxon>
        <taxon>Enterobacterales</taxon>
        <taxon>Enterobacteriaceae</taxon>
        <taxon>Citrobacter</taxon>
        <taxon>Citrobacter freundii complex</taxon>
    </lineage>
</organism>
<feature type="transmembrane region" description="Helical" evidence="1">
    <location>
        <begin position="6"/>
        <end position="27"/>
    </location>
</feature>
<evidence type="ECO:0008006" key="4">
    <source>
        <dbReference type="Google" id="ProtNLM"/>
    </source>
</evidence>
<proteinExistence type="predicted"/>
<dbReference type="Pfam" id="PF14373">
    <property type="entry name" value="Imm_superinfect"/>
    <property type="match status" value="1"/>
</dbReference>
<evidence type="ECO:0000313" key="2">
    <source>
        <dbReference type="EMBL" id="SUX79828.1"/>
    </source>
</evidence>
<keyword evidence="1" id="KW-0472">Membrane</keyword>
<dbReference type="Proteomes" id="UP000255286">
    <property type="component" value="Unassembled WGS sequence"/>
</dbReference>
<feature type="transmembrane region" description="Helical" evidence="1">
    <location>
        <begin position="39"/>
        <end position="60"/>
    </location>
</feature>
<sequence length="131" mass="15023">MNDYSSLNGFVFLAVLLVLYLIPSVIAYRRWHRNFKPILALNIFLGWTFLGWLVCLVWSLSSNTQPKKIAENETQNIAKKFFLVSAETKERIQGFYTDEGLLKFIDEKGLSVDKVNKNSEGGMDFLVILPD</sequence>
<accession>A0A9Q7ZQ01</accession>
<keyword evidence="1" id="KW-1133">Transmembrane helix</keyword>
<dbReference type="RefSeq" id="WP_071887381.1">
    <property type="nucleotide sequence ID" value="NZ_CP181558.1"/>
</dbReference>
<evidence type="ECO:0000256" key="1">
    <source>
        <dbReference type="SAM" id="Phobius"/>
    </source>
</evidence>
<keyword evidence="1" id="KW-0812">Transmembrane</keyword>
<gene>
    <name evidence="2" type="ORF">NCTC8782_02384</name>
</gene>
<name>A0A9Q7ZQ01_9ENTR</name>
<dbReference type="InterPro" id="IPR016410">
    <property type="entry name" value="Phage_imm"/>
</dbReference>
<reference evidence="2 3" key="1">
    <citation type="submission" date="2018-06" db="EMBL/GenBank/DDBJ databases">
        <authorList>
            <consortium name="Pathogen Informatics"/>
            <person name="Doyle S."/>
        </authorList>
    </citation>
    <scope>NUCLEOTIDE SEQUENCE [LARGE SCALE GENOMIC DNA]</scope>
    <source>
        <strain evidence="2 3">NCTC8782</strain>
    </source>
</reference>